<sequence length="431" mass="48313">MSPRSMAKIWAAVEDRSSPAPVPITATGQEQSETSNPGQREREGEGDDQGVNGPGFIREEATPISSASSDSRRWLTIGKLCHIMPWPLGCRRQFHWLRISKITLTLLAVALLALALLTLTLLAVAVAACYMIIQYESSVAILSCNNISATPSFPLSKKRRNLNLQLALSQIINPSTHHQIFHSFNVSNQQHPPNITLAALAAFTASCHPHAFTLAIFLSQDLYGAFENQNLCSHPQEARAALHHSHKLAVRAARAETKADTPASYDRLIPFTDKFDEKEMKRHHPRCRTRNDISQPSSSPLMTSTHTTQTGKLLDQDAMAIPPTDIAFENQTLYHHLISSPSFPYSSGKKEAAIYHQCEELTDSHHTHTYLAQVVHILEQMYMTFAAAAAAAVPMEERWAREVRDEFHEWFYERLLRVSSVCRIVERVDDY</sequence>
<keyword evidence="2" id="KW-0812">Transmembrane</keyword>
<dbReference type="EMBL" id="JACCJC010000036">
    <property type="protein sequence ID" value="KAF6233521.1"/>
    <property type="molecule type" value="Genomic_DNA"/>
</dbReference>
<feature type="region of interest" description="Disordered" evidence="1">
    <location>
        <begin position="1"/>
        <end position="57"/>
    </location>
</feature>
<evidence type="ECO:0000256" key="2">
    <source>
        <dbReference type="SAM" id="Phobius"/>
    </source>
</evidence>
<keyword evidence="2" id="KW-0472">Membrane</keyword>
<keyword evidence="4" id="KW-1185">Reference proteome</keyword>
<feature type="region of interest" description="Disordered" evidence="1">
    <location>
        <begin position="279"/>
        <end position="306"/>
    </location>
</feature>
<keyword evidence="2" id="KW-1133">Transmembrane helix</keyword>
<name>A0A8H6L2W9_9LECA</name>
<evidence type="ECO:0000313" key="3">
    <source>
        <dbReference type="EMBL" id="KAF6233521.1"/>
    </source>
</evidence>
<reference evidence="3 4" key="1">
    <citation type="journal article" date="2020" name="Genomics">
        <title>Complete, high-quality genomes from long-read metagenomic sequencing of two wolf lichen thalli reveals enigmatic genome architecture.</title>
        <authorList>
            <person name="McKenzie S.K."/>
            <person name="Walston R.F."/>
            <person name="Allen J.L."/>
        </authorList>
    </citation>
    <scope>NUCLEOTIDE SEQUENCE [LARGE SCALE GENOMIC DNA]</scope>
    <source>
        <strain evidence="3">WasteWater2</strain>
    </source>
</reference>
<evidence type="ECO:0000256" key="1">
    <source>
        <dbReference type="SAM" id="MobiDB-lite"/>
    </source>
</evidence>
<evidence type="ECO:0000313" key="4">
    <source>
        <dbReference type="Proteomes" id="UP000578531"/>
    </source>
</evidence>
<organism evidence="3 4">
    <name type="scientific">Letharia columbiana</name>
    <dbReference type="NCBI Taxonomy" id="112416"/>
    <lineage>
        <taxon>Eukaryota</taxon>
        <taxon>Fungi</taxon>
        <taxon>Dikarya</taxon>
        <taxon>Ascomycota</taxon>
        <taxon>Pezizomycotina</taxon>
        <taxon>Lecanoromycetes</taxon>
        <taxon>OSLEUM clade</taxon>
        <taxon>Lecanoromycetidae</taxon>
        <taxon>Lecanorales</taxon>
        <taxon>Lecanorineae</taxon>
        <taxon>Parmeliaceae</taxon>
        <taxon>Letharia</taxon>
    </lineage>
</organism>
<dbReference type="RefSeq" id="XP_037162938.1">
    <property type="nucleotide sequence ID" value="XM_037310152.1"/>
</dbReference>
<comment type="caution">
    <text evidence="3">The sequence shown here is derived from an EMBL/GenBank/DDBJ whole genome shotgun (WGS) entry which is preliminary data.</text>
</comment>
<accession>A0A8H6L2W9</accession>
<dbReference type="Proteomes" id="UP000578531">
    <property type="component" value="Unassembled WGS sequence"/>
</dbReference>
<dbReference type="GeneID" id="59289908"/>
<gene>
    <name evidence="3" type="ORF">HO173_008252</name>
</gene>
<feature type="transmembrane region" description="Helical" evidence="2">
    <location>
        <begin position="102"/>
        <end position="133"/>
    </location>
</feature>
<proteinExistence type="predicted"/>
<dbReference type="AlphaFoldDB" id="A0A8H6L2W9"/>
<protein>
    <submittedName>
        <fullName evidence="3">Uncharacterized protein</fullName>
    </submittedName>
</protein>
<feature type="compositionally biased region" description="Polar residues" evidence="1">
    <location>
        <begin position="292"/>
        <end position="306"/>
    </location>
</feature>
<feature type="compositionally biased region" description="Polar residues" evidence="1">
    <location>
        <begin position="26"/>
        <end position="38"/>
    </location>
</feature>